<keyword evidence="7" id="KW-0238">DNA-binding</keyword>
<evidence type="ECO:0000256" key="4">
    <source>
        <dbReference type="ARBA" id="ARBA00022771"/>
    </source>
</evidence>
<gene>
    <name evidence="14" type="ORF">CAMP_LOCUS11897</name>
</gene>
<dbReference type="PROSITE" id="PS00031">
    <property type="entry name" value="NUCLEAR_REC_DBD_1"/>
    <property type="match status" value="1"/>
</dbReference>
<dbReference type="CDD" id="cd06960">
    <property type="entry name" value="NR_DBD_HNF4A"/>
    <property type="match status" value="1"/>
</dbReference>
<keyword evidence="9" id="KW-0675">Receptor</keyword>
<comment type="subcellular location">
    <subcellularLocation>
        <location evidence="1">Nucleus</location>
    </subcellularLocation>
</comment>
<evidence type="ECO:0000256" key="1">
    <source>
        <dbReference type="ARBA" id="ARBA00004123"/>
    </source>
</evidence>
<dbReference type="AlphaFoldDB" id="A0A9P1N2S1"/>
<dbReference type="InterPro" id="IPR035500">
    <property type="entry name" value="NHR-like_dom_sf"/>
</dbReference>
<dbReference type="PROSITE" id="PS51030">
    <property type="entry name" value="NUCLEAR_REC_DBD_2"/>
    <property type="match status" value="1"/>
</dbReference>
<dbReference type="OrthoDB" id="5850793at2759"/>
<keyword evidence="15" id="KW-1185">Reference proteome</keyword>
<evidence type="ECO:0000256" key="5">
    <source>
        <dbReference type="ARBA" id="ARBA00022833"/>
    </source>
</evidence>
<dbReference type="SMART" id="SM00399">
    <property type="entry name" value="ZnF_C4"/>
    <property type="match status" value="1"/>
</dbReference>
<evidence type="ECO:0000256" key="6">
    <source>
        <dbReference type="ARBA" id="ARBA00023015"/>
    </source>
</evidence>
<evidence type="ECO:0000259" key="12">
    <source>
        <dbReference type="PROSITE" id="PS51030"/>
    </source>
</evidence>
<reference evidence="14" key="1">
    <citation type="submission" date="2022-11" db="EMBL/GenBank/DDBJ databases">
        <authorList>
            <person name="Kikuchi T."/>
        </authorList>
    </citation>
    <scope>NUCLEOTIDE SEQUENCE</scope>
    <source>
        <strain evidence="14">PS1010</strain>
    </source>
</reference>
<sequence>MNEESIESKMHQHNYLRPCAVCGDTPAKIHYGVLACFGCKGFFRRAVKDGRNKYVCRFEKSCEVNKSERNACRYCRFRKCLLVGMNPDYVRPDREKCKKTKSLLSKKKSLTRSMSNRLQDPSDWTSFLSPTHRKMLSELAKIDNETQSLDKNIEGIADFNLKALIADRALARNSTILDNISPSRSDADNFLSIFQIVQVIDYVDRYLGLIEDVEGRKFSVEDKCALISNSMIPCLLLDSIARHTTKGPNGLEDFKQSFNLLPLDITQITHKLRDVFESFTKKPPSLVEYSIVKAYIISTSESTILSNWLNQSLTQERDNLSELLFKVIKSSRSKTSMHSASYMSSLIHFLNETRNLSTTIRQYLSPSFSRIENPPPVPFYKILVDIINPEVLDLLVTTRKNIQFSPPDLSPLPLSLPPPQTHHFLAHQNFDMNYSPEVYRPNNLQFPKLPLQITKSIEEILRPPGMLEDPNILNKPLARDWADGIRLTPVFNRDIVAQFFPEFTQTNHFGGSQ</sequence>
<dbReference type="Gene3D" id="3.30.50.10">
    <property type="entry name" value="Erythroid Transcription Factor GATA-1, subunit A"/>
    <property type="match status" value="1"/>
</dbReference>
<dbReference type="GO" id="GO:0008270">
    <property type="term" value="F:zinc ion binding"/>
    <property type="evidence" value="ECO:0007669"/>
    <property type="project" value="UniProtKB-KW"/>
</dbReference>
<name>A0A9P1N2S1_9PELO</name>
<feature type="domain" description="NR LBD" evidence="13">
    <location>
        <begin position="160"/>
        <end position="386"/>
    </location>
</feature>
<dbReference type="PANTHER" id="PTHR47519">
    <property type="entry name" value="NUCLEAR HORMONE RECEPTOR FAMILY MEMBER NHR-31-RELATED"/>
    <property type="match status" value="1"/>
</dbReference>
<keyword evidence="5" id="KW-0862">Zinc</keyword>
<keyword evidence="6" id="KW-0805">Transcription regulation</keyword>
<evidence type="ECO:0000256" key="11">
    <source>
        <dbReference type="ARBA" id="ARBA00037512"/>
    </source>
</evidence>
<dbReference type="Gene3D" id="1.10.565.10">
    <property type="entry name" value="Retinoid X Receptor"/>
    <property type="match status" value="1"/>
</dbReference>
<evidence type="ECO:0008006" key="16">
    <source>
        <dbReference type="Google" id="ProtNLM"/>
    </source>
</evidence>
<comment type="similarity">
    <text evidence="2">Belongs to the nuclear hormone receptor family.</text>
</comment>
<feature type="domain" description="Nuclear receptor" evidence="12">
    <location>
        <begin position="16"/>
        <end position="92"/>
    </location>
</feature>
<accession>A0A9P1N2S1</accession>
<dbReference type="PRINTS" id="PR00047">
    <property type="entry name" value="STROIDFINGER"/>
</dbReference>
<proteinExistence type="inferred from homology"/>
<organism evidence="14 15">
    <name type="scientific">Caenorhabditis angaria</name>
    <dbReference type="NCBI Taxonomy" id="860376"/>
    <lineage>
        <taxon>Eukaryota</taxon>
        <taxon>Metazoa</taxon>
        <taxon>Ecdysozoa</taxon>
        <taxon>Nematoda</taxon>
        <taxon>Chromadorea</taxon>
        <taxon>Rhabditida</taxon>
        <taxon>Rhabditina</taxon>
        <taxon>Rhabditomorpha</taxon>
        <taxon>Rhabditoidea</taxon>
        <taxon>Rhabditidae</taxon>
        <taxon>Peloderinae</taxon>
        <taxon>Caenorhabditis</taxon>
    </lineage>
</organism>
<dbReference type="Pfam" id="PF00105">
    <property type="entry name" value="zf-C4"/>
    <property type="match status" value="1"/>
</dbReference>
<dbReference type="GO" id="GO:0000978">
    <property type="term" value="F:RNA polymerase II cis-regulatory region sequence-specific DNA binding"/>
    <property type="evidence" value="ECO:0007669"/>
    <property type="project" value="InterPro"/>
</dbReference>
<evidence type="ECO:0000256" key="8">
    <source>
        <dbReference type="ARBA" id="ARBA00023163"/>
    </source>
</evidence>
<comment type="caution">
    <text evidence="14">The sequence shown here is derived from an EMBL/GenBank/DDBJ whole genome shotgun (WGS) entry which is preliminary data.</text>
</comment>
<dbReference type="InterPro" id="IPR013088">
    <property type="entry name" value="Znf_NHR/GATA"/>
</dbReference>
<keyword evidence="10" id="KW-0539">Nucleus</keyword>
<keyword evidence="3" id="KW-0479">Metal-binding</keyword>
<dbReference type="GO" id="GO:0005634">
    <property type="term" value="C:nucleus"/>
    <property type="evidence" value="ECO:0007669"/>
    <property type="project" value="UniProtKB-SubCell"/>
</dbReference>
<dbReference type="PANTHER" id="PTHR47519:SF1">
    <property type="entry name" value="NUCLEAR HORMONE RECEPTOR FAMILY MEMBER NHR-31"/>
    <property type="match status" value="1"/>
</dbReference>
<dbReference type="PROSITE" id="PS51843">
    <property type="entry name" value="NR_LBD"/>
    <property type="match status" value="1"/>
</dbReference>
<dbReference type="Proteomes" id="UP001152747">
    <property type="component" value="Unassembled WGS sequence"/>
</dbReference>
<evidence type="ECO:0000256" key="9">
    <source>
        <dbReference type="ARBA" id="ARBA00023170"/>
    </source>
</evidence>
<evidence type="ECO:0000259" key="13">
    <source>
        <dbReference type="PROSITE" id="PS51843"/>
    </source>
</evidence>
<dbReference type="GO" id="GO:0003700">
    <property type="term" value="F:DNA-binding transcription factor activity"/>
    <property type="evidence" value="ECO:0007669"/>
    <property type="project" value="InterPro"/>
</dbReference>
<dbReference type="InterPro" id="IPR052496">
    <property type="entry name" value="Orphan_Nuclear_Rcpt"/>
</dbReference>
<evidence type="ECO:0000313" key="15">
    <source>
        <dbReference type="Proteomes" id="UP001152747"/>
    </source>
</evidence>
<keyword evidence="8" id="KW-0804">Transcription</keyword>
<dbReference type="SUPFAM" id="SSF57716">
    <property type="entry name" value="Glucocorticoid receptor-like (DNA-binding domain)"/>
    <property type="match status" value="1"/>
</dbReference>
<dbReference type="EMBL" id="CANHGI010000004">
    <property type="protein sequence ID" value="CAI5449260.1"/>
    <property type="molecule type" value="Genomic_DNA"/>
</dbReference>
<evidence type="ECO:0000256" key="3">
    <source>
        <dbReference type="ARBA" id="ARBA00022723"/>
    </source>
</evidence>
<dbReference type="InterPro" id="IPR001628">
    <property type="entry name" value="Znf_hrmn_rcpt"/>
</dbReference>
<comment type="function">
    <text evidence="11">Orphan nuclear receptor.</text>
</comment>
<dbReference type="FunFam" id="3.30.50.10:FF:000030">
    <property type="entry name" value="Nuclear Hormone Receptor family"/>
    <property type="match status" value="1"/>
</dbReference>
<dbReference type="InterPro" id="IPR000536">
    <property type="entry name" value="Nucl_hrmn_rcpt_lig-bd"/>
</dbReference>
<dbReference type="SUPFAM" id="SSF48508">
    <property type="entry name" value="Nuclear receptor ligand-binding domain"/>
    <property type="match status" value="1"/>
</dbReference>
<evidence type="ECO:0000313" key="14">
    <source>
        <dbReference type="EMBL" id="CAI5449260.1"/>
    </source>
</evidence>
<evidence type="ECO:0000256" key="10">
    <source>
        <dbReference type="ARBA" id="ARBA00023242"/>
    </source>
</evidence>
<evidence type="ECO:0000256" key="7">
    <source>
        <dbReference type="ARBA" id="ARBA00023125"/>
    </source>
</evidence>
<protein>
    <recommendedName>
        <fullName evidence="16">Nuclear receptor domain-containing protein</fullName>
    </recommendedName>
</protein>
<evidence type="ECO:0000256" key="2">
    <source>
        <dbReference type="ARBA" id="ARBA00005993"/>
    </source>
</evidence>
<dbReference type="InterPro" id="IPR049636">
    <property type="entry name" value="HNF4-like_DBD"/>
</dbReference>
<keyword evidence="4" id="KW-0863">Zinc-finger</keyword>